<proteinExistence type="predicted"/>
<dbReference type="AlphaFoldDB" id="A0A6C0ED24"/>
<accession>A0A6C0ED24</accession>
<reference evidence="1" key="1">
    <citation type="journal article" date="2020" name="Nature">
        <title>Giant virus diversity and host interactions through global metagenomics.</title>
        <authorList>
            <person name="Schulz F."/>
            <person name="Roux S."/>
            <person name="Paez-Espino D."/>
            <person name="Jungbluth S."/>
            <person name="Walsh D.A."/>
            <person name="Denef V.J."/>
            <person name="McMahon K.D."/>
            <person name="Konstantinidis K.T."/>
            <person name="Eloe-Fadrosh E.A."/>
            <person name="Kyrpides N.C."/>
            <person name="Woyke T."/>
        </authorList>
    </citation>
    <scope>NUCLEOTIDE SEQUENCE</scope>
    <source>
        <strain evidence="1">GVMAG-M-3300023179-2</strain>
    </source>
</reference>
<protein>
    <submittedName>
        <fullName evidence="1">Uncharacterized protein</fullName>
    </submittedName>
</protein>
<organism evidence="1">
    <name type="scientific">viral metagenome</name>
    <dbReference type="NCBI Taxonomy" id="1070528"/>
    <lineage>
        <taxon>unclassified sequences</taxon>
        <taxon>metagenomes</taxon>
        <taxon>organismal metagenomes</taxon>
    </lineage>
</organism>
<evidence type="ECO:0000313" key="1">
    <source>
        <dbReference type="EMBL" id="QHT26642.1"/>
    </source>
</evidence>
<dbReference type="EMBL" id="MN739800">
    <property type="protein sequence ID" value="QHT26642.1"/>
    <property type="molecule type" value="Genomic_DNA"/>
</dbReference>
<name>A0A6C0ED24_9ZZZZ</name>
<sequence length="522" mass="61057">MIKYVLEFNKTFKVNDDLSQFKCIQSYNYFKKLLIQFNLYSEHTSLTEDDKNKKKSLIDEFKISIKSKIIEMFTIFKKNIHLYKLINPDLVKKPNNPDYQISAIQKIVASKMNDYISIFMKHNIFLSLDDIKNLIDFIICFNNMISAYIQCFKNTQNLIFIKYDSSNPETTRQTAIPVIDAKAARPASARQIRKCRPLRTLDSLDSLEPRQSINSDPSNKSIIPRVVWISPATGGGDGQHSIKDIRKEQLNDMIAELKKIDITYDMEKINFMENNTFSITQYNNKLLGIILLEFELSNINIDLDNTALNTEKFDLDTKILADSTKLISETIKKEIEKLINGGEIVDLFKDLANPNILSASLDFPITPRNIYKNADMDLFKDKKNELEQKWIAITKKCEKYSKDENYVKCNKEVNDFIITIKNSDNIYHQQFIKLLPQSYLLSLNNKYYKYKNKYIKYKSKYLKKIESSDLSLIVNSNIENQNFNKLSKPSISKLIINTKLKDFKPINYKQKYLKYKMKYLSI</sequence>